<dbReference type="PROSITE" id="PS51910">
    <property type="entry name" value="GH18_2"/>
    <property type="match status" value="1"/>
</dbReference>
<accession>A0ABX0Y2J2</accession>
<dbReference type="PANTHER" id="PTHR42976:SF1">
    <property type="entry name" value="GH18 DOMAIN-CONTAINING PROTEIN-RELATED"/>
    <property type="match status" value="1"/>
</dbReference>
<sequence length="454" mass="47710">MGRTAMRPRSARILLAAGAATLVAGAAALLTETVTRTAFATTDATVTFSKAGSSNGYTGIYTIKNSGSDKIKGWTLTFDLPAGTRLGAYRDAHITSNGVHHTARNREYNATITPGASVSFSFVASGTGEPTNCGLNGDTCVDTRGSYPSPSPALSPRPAGGDRVAKLPAAPYLYLGWGDPPSATSVMSASGIKAFTMAFMLSGGGCNPMWDGSRPLTGGVDQQTINAVRAAGGDVEVSFGGWSGNKLGPSCPDDAALAGAYQKVIDAYRLKVVDIDIENSDEFGDPAVQDRILGALKIVKERNPGVTTVLTFGTGRTGPTDAGVRLINRSKALSADVDVYTIMPFDFDGTDMYTDTVNATEGLKDQLKRTFGWPDATAYGHMGISGRTGVTAEDERIPPQTWTDIRDYAKNKGLVRLAFWSANRDRPCPGGGASDSCSGMDQSDWEFTRISAGF</sequence>
<comment type="caution">
    <text evidence="4">The sequence shown here is derived from an EMBL/GenBank/DDBJ whole genome shotgun (WGS) entry which is preliminary data.</text>
</comment>
<dbReference type="Gene3D" id="3.20.20.80">
    <property type="entry name" value="Glycosidases"/>
    <property type="match status" value="1"/>
</dbReference>
<reference evidence="4 5" key="1">
    <citation type="submission" date="2020-03" db="EMBL/GenBank/DDBJ databases">
        <title>WGS of the type strain of Planosporangium spp.</title>
        <authorList>
            <person name="Thawai C."/>
        </authorList>
    </citation>
    <scope>NUCLEOTIDE SEQUENCE [LARGE SCALE GENOMIC DNA]</scope>
    <source>
        <strain evidence="4 5">TBRC 5610</strain>
    </source>
</reference>
<protein>
    <submittedName>
        <fullName evidence="4">Chitinase</fullName>
    </submittedName>
</protein>
<evidence type="ECO:0000259" key="3">
    <source>
        <dbReference type="PROSITE" id="PS51910"/>
    </source>
</evidence>
<dbReference type="Gene3D" id="2.60.40.290">
    <property type="match status" value="1"/>
</dbReference>
<dbReference type="EMBL" id="JAATVY010000013">
    <property type="protein sequence ID" value="NJC71663.1"/>
    <property type="molecule type" value="Genomic_DNA"/>
</dbReference>
<dbReference type="SUPFAM" id="SSF51445">
    <property type="entry name" value="(Trans)glycosidases"/>
    <property type="match status" value="1"/>
</dbReference>
<name>A0ABX0Y2J2_9ACTN</name>
<dbReference type="InterPro" id="IPR001919">
    <property type="entry name" value="CBD2"/>
</dbReference>
<evidence type="ECO:0000313" key="5">
    <source>
        <dbReference type="Proteomes" id="UP000722989"/>
    </source>
</evidence>
<dbReference type="InterPro" id="IPR008965">
    <property type="entry name" value="CBM2/CBM3_carb-bd_dom_sf"/>
</dbReference>
<keyword evidence="5" id="KW-1185">Reference proteome</keyword>
<keyword evidence="1" id="KW-0732">Signal</keyword>
<dbReference type="Pfam" id="PF00553">
    <property type="entry name" value="CBM_2"/>
    <property type="match status" value="1"/>
</dbReference>
<feature type="domain" description="GH18" evidence="3">
    <location>
        <begin position="168"/>
        <end position="454"/>
    </location>
</feature>
<evidence type="ECO:0000259" key="2">
    <source>
        <dbReference type="PROSITE" id="PS51173"/>
    </source>
</evidence>
<dbReference type="PROSITE" id="PS51173">
    <property type="entry name" value="CBM2"/>
    <property type="match status" value="1"/>
</dbReference>
<evidence type="ECO:0000313" key="4">
    <source>
        <dbReference type="EMBL" id="NJC71663.1"/>
    </source>
</evidence>
<dbReference type="InterPro" id="IPR052750">
    <property type="entry name" value="GH18_Chitinase"/>
</dbReference>
<dbReference type="SMART" id="SM00637">
    <property type="entry name" value="CBD_II"/>
    <property type="match status" value="1"/>
</dbReference>
<feature type="domain" description="CBM2" evidence="2">
    <location>
        <begin position="37"/>
        <end position="143"/>
    </location>
</feature>
<dbReference type="InterPro" id="IPR001223">
    <property type="entry name" value="Glyco_hydro18_cat"/>
</dbReference>
<organism evidence="4 5">
    <name type="scientific">Planosporangium thailandense</name>
    <dbReference type="NCBI Taxonomy" id="765197"/>
    <lineage>
        <taxon>Bacteria</taxon>
        <taxon>Bacillati</taxon>
        <taxon>Actinomycetota</taxon>
        <taxon>Actinomycetes</taxon>
        <taxon>Micromonosporales</taxon>
        <taxon>Micromonosporaceae</taxon>
        <taxon>Planosporangium</taxon>
    </lineage>
</organism>
<dbReference type="SUPFAM" id="SSF49384">
    <property type="entry name" value="Carbohydrate-binding domain"/>
    <property type="match status" value="1"/>
</dbReference>
<dbReference type="PANTHER" id="PTHR42976">
    <property type="entry name" value="BIFUNCTIONAL CHITINASE/LYSOZYME-RELATED"/>
    <property type="match status" value="1"/>
</dbReference>
<dbReference type="Proteomes" id="UP000722989">
    <property type="component" value="Unassembled WGS sequence"/>
</dbReference>
<dbReference type="InterPro" id="IPR012291">
    <property type="entry name" value="CBM2_carb-bd_dom_sf"/>
</dbReference>
<feature type="signal peptide" evidence="1">
    <location>
        <begin position="1"/>
        <end position="26"/>
    </location>
</feature>
<proteinExistence type="predicted"/>
<feature type="chain" id="PRO_5046010825" evidence="1">
    <location>
        <begin position="27"/>
        <end position="454"/>
    </location>
</feature>
<gene>
    <name evidence="4" type="ORF">HC031_18335</name>
</gene>
<dbReference type="InterPro" id="IPR017853">
    <property type="entry name" value="GH"/>
</dbReference>
<dbReference type="CDD" id="cd06543">
    <property type="entry name" value="GH18_PF-ChiA-like"/>
    <property type="match status" value="1"/>
</dbReference>
<evidence type="ECO:0000256" key="1">
    <source>
        <dbReference type="SAM" id="SignalP"/>
    </source>
</evidence>